<comment type="caution">
    <text evidence="2">The sequence shown here is derived from an EMBL/GenBank/DDBJ whole genome shotgun (WGS) entry which is preliminary data.</text>
</comment>
<keyword evidence="3" id="KW-1185">Reference proteome</keyword>
<dbReference type="AlphaFoldDB" id="A0A7J6I8Z4"/>
<evidence type="ECO:0000256" key="1">
    <source>
        <dbReference type="SAM" id="MobiDB-lite"/>
    </source>
</evidence>
<accession>A0A7J6I8Z4</accession>
<reference evidence="2 3" key="1">
    <citation type="journal article" date="2020" name="bioRxiv">
        <title>Sequence and annotation of 42 cannabis genomes reveals extensive copy number variation in cannabinoid synthesis and pathogen resistance genes.</title>
        <authorList>
            <person name="Mckernan K.J."/>
            <person name="Helbert Y."/>
            <person name="Kane L.T."/>
            <person name="Ebling H."/>
            <person name="Zhang L."/>
            <person name="Liu B."/>
            <person name="Eaton Z."/>
            <person name="Mclaughlin S."/>
            <person name="Kingan S."/>
            <person name="Baybayan P."/>
            <person name="Concepcion G."/>
            <person name="Jordan M."/>
            <person name="Riva A."/>
            <person name="Barbazuk W."/>
            <person name="Harkins T."/>
        </authorList>
    </citation>
    <scope>NUCLEOTIDE SEQUENCE [LARGE SCALE GENOMIC DNA]</scope>
    <source>
        <strain evidence="3">cv. Jamaican Lion 4</strain>
        <tissue evidence="2">Leaf</tissue>
    </source>
</reference>
<feature type="region of interest" description="Disordered" evidence="1">
    <location>
        <begin position="1"/>
        <end position="32"/>
    </location>
</feature>
<sequence length="118" mass="13021">MTSSRRSPLSKQKKDSYQGFGSPCPHHRMKYKKSHKRAIAKRILSSLGVGEEVTELVVENHGLKGLICALRQELASKSSSEGDSLDLVHGFPKAYGGTVIVTRTTEILIGNQRSRLED</sequence>
<protein>
    <submittedName>
        <fullName evidence="2">Uncharacterized protein</fullName>
    </submittedName>
</protein>
<feature type="compositionally biased region" description="Polar residues" evidence="1">
    <location>
        <begin position="1"/>
        <end position="10"/>
    </location>
</feature>
<dbReference type="EMBL" id="JAATIQ010000002">
    <property type="protein sequence ID" value="KAF4403997.1"/>
    <property type="molecule type" value="Genomic_DNA"/>
</dbReference>
<proteinExistence type="predicted"/>
<dbReference type="Proteomes" id="UP000583929">
    <property type="component" value="Unassembled WGS sequence"/>
</dbReference>
<organism evidence="2 3">
    <name type="scientific">Cannabis sativa</name>
    <name type="common">Hemp</name>
    <name type="synonym">Marijuana</name>
    <dbReference type="NCBI Taxonomy" id="3483"/>
    <lineage>
        <taxon>Eukaryota</taxon>
        <taxon>Viridiplantae</taxon>
        <taxon>Streptophyta</taxon>
        <taxon>Embryophyta</taxon>
        <taxon>Tracheophyta</taxon>
        <taxon>Spermatophyta</taxon>
        <taxon>Magnoliopsida</taxon>
        <taxon>eudicotyledons</taxon>
        <taxon>Gunneridae</taxon>
        <taxon>Pentapetalae</taxon>
        <taxon>rosids</taxon>
        <taxon>fabids</taxon>
        <taxon>Rosales</taxon>
        <taxon>Cannabaceae</taxon>
        <taxon>Cannabis</taxon>
    </lineage>
</organism>
<gene>
    <name evidence="2" type="ORF">G4B88_014453</name>
</gene>
<name>A0A7J6I8Z4_CANSA</name>
<evidence type="ECO:0000313" key="2">
    <source>
        <dbReference type="EMBL" id="KAF4403997.1"/>
    </source>
</evidence>
<evidence type="ECO:0000313" key="3">
    <source>
        <dbReference type="Proteomes" id="UP000583929"/>
    </source>
</evidence>